<dbReference type="InterPro" id="IPR050951">
    <property type="entry name" value="Retrovirus_Pol_polyprotein"/>
</dbReference>
<reference evidence="2" key="1">
    <citation type="submission" date="2017-05" db="UniProtKB">
        <authorList>
            <consortium name="EnsemblMetazoa"/>
        </authorList>
    </citation>
    <scope>IDENTIFICATION</scope>
</reference>
<dbReference type="Pfam" id="PF00665">
    <property type="entry name" value="rve"/>
    <property type="match status" value="1"/>
</dbReference>
<protein>
    <recommendedName>
        <fullName evidence="1">Integrase catalytic domain-containing protein</fullName>
    </recommendedName>
</protein>
<dbReference type="PANTHER" id="PTHR37984:SF15">
    <property type="entry name" value="INTEGRASE CATALYTIC DOMAIN-CONTAINING PROTEIN"/>
    <property type="match status" value="1"/>
</dbReference>
<dbReference type="GO" id="GO:0003676">
    <property type="term" value="F:nucleic acid binding"/>
    <property type="evidence" value="ECO:0007669"/>
    <property type="project" value="InterPro"/>
</dbReference>
<dbReference type="FunFam" id="3.30.420.10:FF:000032">
    <property type="entry name" value="Retrovirus-related Pol polyprotein from transposon 297-like Protein"/>
    <property type="match status" value="1"/>
</dbReference>
<dbReference type="InterPro" id="IPR012337">
    <property type="entry name" value="RNaseH-like_sf"/>
</dbReference>
<feature type="domain" description="Integrase catalytic" evidence="1">
    <location>
        <begin position="30"/>
        <end position="188"/>
    </location>
</feature>
<dbReference type="SUPFAM" id="SSF53098">
    <property type="entry name" value="Ribonuclease H-like"/>
    <property type="match status" value="1"/>
</dbReference>
<dbReference type="GO" id="GO:0015074">
    <property type="term" value="P:DNA integration"/>
    <property type="evidence" value="ECO:0007669"/>
    <property type="project" value="InterPro"/>
</dbReference>
<accession>A0A1X7UTB7</accession>
<dbReference type="EnsemblMetazoa" id="Aqu2.1.30617_001">
    <property type="protein sequence ID" value="Aqu2.1.30617_001"/>
    <property type="gene ID" value="Aqu2.1.30617"/>
</dbReference>
<dbReference type="Gene3D" id="3.30.420.10">
    <property type="entry name" value="Ribonuclease H-like superfamily/Ribonuclease H"/>
    <property type="match status" value="1"/>
</dbReference>
<proteinExistence type="predicted"/>
<dbReference type="InterPro" id="IPR036397">
    <property type="entry name" value="RNaseH_sf"/>
</dbReference>
<dbReference type="InParanoid" id="A0A1X7UTB7"/>
<dbReference type="AlphaFoldDB" id="A0A1X7UTB7"/>
<dbReference type="PANTHER" id="PTHR37984">
    <property type="entry name" value="PROTEIN CBG26694"/>
    <property type="match status" value="1"/>
</dbReference>
<evidence type="ECO:0000313" key="2">
    <source>
        <dbReference type="EnsemblMetazoa" id="Aqu2.1.30617_001"/>
    </source>
</evidence>
<dbReference type="InterPro" id="IPR001584">
    <property type="entry name" value="Integrase_cat-core"/>
</dbReference>
<sequence>DVAYYCRSCSSCQKSSSKGVLQAPLVPLPIVATPFKWIAIDIVGPLPKSRSGKQYILVICDYATRFLEAIPMKSIDAAHITEELLHLFARVGVQEEMLTDQWSNFTSQLLTEIYQMLRVRPIRTTRYHPQTDGLVERFNGTLKSMLRKAVTKEGKDWDKLIPYLLFAYQEVPQASMGFSPLELLYRRT</sequence>
<evidence type="ECO:0000259" key="1">
    <source>
        <dbReference type="PROSITE" id="PS50994"/>
    </source>
</evidence>
<organism evidence="2">
    <name type="scientific">Amphimedon queenslandica</name>
    <name type="common">Sponge</name>
    <dbReference type="NCBI Taxonomy" id="400682"/>
    <lineage>
        <taxon>Eukaryota</taxon>
        <taxon>Metazoa</taxon>
        <taxon>Porifera</taxon>
        <taxon>Demospongiae</taxon>
        <taxon>Heteroscleromorpha</taxon>
        <taxon>Haplosclerida</taxon>
        <taxon>Niphatidae</taxon>
        <taxon>Amphimedon</taxon>
    </lineage>
</organism>
<dbReference type="PROSITE" id="PS50994">
    <property type="entry name" value="INTEGRASE"/>
    <property type="match status" value="1"/>
</dbReference>
<name>A0A1X7UTB7_AMPQE</name>